<dbReference type="Pfam" id="PF13302">
    <property type="entry name" value="Acetyltransf_3"/>
    <property type="match status" value="1"/>
</dbReference>
<reference evidence="3" key="1">
    <citation type="journal article" date="2019" name="Int. J. Syst. Evol. Microbiol.">
        <title>The Global Catalogue of Microorganisms (GCM) 10K type strain sequencing project: providing services to taxonomists for standard genome sequencing and annotation.</title>
        <authorList>
            <consortium name="The Broad Institute Genomics Platform"/>
            <consortium name="The Broad Institute Genome Sequencing Center for Infectious Disease"/>
            <person name="Wu L."/>
            <person name="Ma J."/>
        </authorList>
    </citation>
    <scope>NUCLEOTIDE SEQUENCE [LARGE SCALE GENOMIC DNA]</scope>
    <source>
        <strain evidence="3">CGMCC 4.7349</strain>
    </source>
</reference>
<dbReference type="PANTHER" id="PTHR43328:SF1">
    <property type="entry name" value="N-ACETYLTRANSFERASE DOMAIN-CONTAINING PROTEIN"/>
    <property type="match status" value="1"/>
</dbReference>
<dbReference type="PANTHER" id="PTHR43328">
    <property type="entry name" value="ACETYLTRANSFERASE-RELATED"/>
    <property type="match status" value="1"/>
</dbReference>
<dbReference type="InterPro" id="IPR016181">
    <property type="entry name" value="Acyl_CoA_acyltransferase"/>
</dbReference>
<dbReference type="Proteomes" id="UP000656881">
    <property type="component" value="Unassembled WGS sequence"/>
</dbReference>
<accession>A0ABQ2MNL9</accession>
<feature type="domain" description="N-acetyltransferase" evidence="1">
    <location>
        <begin position="2"/>
        <end position="155"/>
    </location>
</feature>
<dbReference type="EMBL" id="BMNG01000017">
    <property type="protein sequence ID" value="GGO55309.1"/>
    <property type="molecule type" value="Genomic_DNA"/>
</dbReference>
<keyword evidence="3" id="KW-1185">Reference proteome</keyword>
<evidence type="ECO:0000259" key="1">
    <source>
        <dbReference type="PROSITE" id="PS51186"/>
    </source>
</evidence>
<gene>
    <name evidence="2" type="ORF">GCM10012286_67110</name>
</gene>
<evidence type="ECO:0000313" key="3">
    <source>
        <dbReference type="Proteomes" id="UP000656881"/>
    </source>
</evidence>
<evidence type="ECO:0000313" key="2">
    <source>
        <dbReference type="EMBL" id="GGO55309.1"/>
    </source>
</evidence>
<comment type="caution">
    <text evidence="2">The sequence shown here is derived from an EMBL/GenBank/DDBJ whole genome shotgun (WGS) entry which is preliminary data.</text>
</comment>
<protein>
    <submittedName>
        <fullName evidence="2">N-acetyltransferase</fullName>
    </submittedName>
</protein>
<name>A0ABQ2MNL9_9ACTN</name>
<dbReference type="InterPro" id="IPR000182">
    <property type="entry name" value="GNAT_dom"/>
</dbReference>
<dbReference type="SUPFAM" id="SSF55729">
    <property type="entry name" value="Acyl-CoA N-acyltransferases (Nat)"/>
    <property type="match status" value="1"/>
</dbReference>
<dbReference type="Gene3D" id="3.40.630.30">
    <property type="match status" value="1"/>
</dbReference>
<dbReference type="RefSeq" id="WP_189176812.1">
    <property type="nucleotide sequence ID" value="NZ_JBHWBB010000028.1"/>
</dbReference>
<dbReference type="PROSITE" id="PS51186">
    <property type="entry name" value="GNAT"/>
    <property type="match status" value="1"/>
</dbReference>
<sequence length="155" mass="17067">MISLREVRDSDLPTFWEHLSDPAAQHVAAVTRQYHYDRGHFDSHWARIRSNPDVLIRTVLADDEVVGHAAVYGPPDEREVTYWIGRAHWGRGIATAALTALVDLVGTRPLHAHAAADNGGSIRVLEKCGFVITGHGKGFGQARDGEIDEVLLTLN</sequence>
<proteinExistence type="predicted"/>
<organism evidence="2 3">
    <name type="scientific">Streptomyces lasiicapitis</name>
    <dbReference type="NCBI Taxonomy" id="1923961"/>
    <lineage>
        <taxon>Bacteria</taxon>
        <taxon>Bacillati</taxon>
        <taxon>Actinomycetota</taxon>
        <taxon>Actinomycetes</taxon>
        <taxon>Kitasatosporales</taxon>
        <taxon>Streptomycetaceae</taxon>
        <taxon>Streptomyces</taxon>
    </lineage>
</organism>